<evidence type="ECO:0000259" key="2">
    <source>
        <dbReference type="Pfam" id="PF03703"/>
    </source>
</evidence>
<dbReference type="EMBL" id="CP062789">
    <property type="protein sequence ID" value="QOK24621.1"/>
    <property type="molecule type" value="Genomic_DNA"/>
</dbReference>
<keyword evidence="1" id="KW-0812">Transmembrane</keyword>
<evidence type="ECO:0000313" key="4">
    <source>
        <dbReference type="EMBL" id="QOK24621.1"/>
    </source>
</evidence>
<feature type="transmembrane region" description="Helical" evidence="1">
    <location>
        <begin position="55"/>
        <end position="77"/>
    </location>
</feature>
<dbReference type="KEGG" id="jte:ASJ30_09280"/>
<gene>
    <name evidence="3" type="ORF">ASJ30_09280</name>
    <name evidence="4" type="ORF">IGS73_10680</name>
</gene>
<keyword evidence="1" id="KW-0472">Membrane</keyword>
<sequence length="160" mass="17287">MLPLHGDGGADWRPVSPALARVRRVSTSAVLLPVALALGVAAALLWPWLAVGSALVVVIWAWLMWLIGVQVRAMSWAELPEELAIRRGRMWRRLVTVPYGRIQYVDLSSGPYMRRAGLAEITVNTASPASSGTICGLPADVAEELRVRLAARGEAQRAGL</sequence>
<accession>A0A1L3MLB2</accession>
<keyword evidence="1" id="KW-1133">Transmembrane helix</keyword>
<reference evidence="3 5" key="1">
    <citation type="submission" date="2015-11" db="EMBL/GenBank/DDBJ databases">
        <authorList>
            <person name="Zhang Y."/>
            <person name="Guo Z."/>
        </authorList>
    </citation>
    <scope>NUCLEOTIDE SEQUENCE [LARGE SCALE GENOMIC DNA]</scope>
    <source>
        <strain evidence="3 5">YFY001</strain>
    </source>
</reference>
<protein>
    <submittedName>
        <fullName evidence="4">PH domain-containing protein</fullName>
    </submittedName>
</protein>
<dbReference type="Proteomes" id="UP000593998">
    <property type="component" value="Chromosome"/>
</dbReference>
<reference evidence="4 6" key="2">
    <citation type="submission" date="2020-10" db="EMBL/GenBank/DDBJ databases">
        <title>Janibacter indicus TT2 genome sequence.</title>
        <authorList>
            <person name="Lee K."/>
            <person name="Ganzorig M."/>
        </authorList>
    </citation>
    <scope>NUCLEOTIDE SEQUENCE [LARGE SCALE GENOMIC DNA]</scope>
    <source>
        <strain evidence="4 6">TT2</strain>
    </source>
</reference>
<feature type="domain" description="YdbS-like PH" evidence="2">
    <location>
        <begin position="73"/>
        <end position="146"/>
    </location>
</feature>
<dbReference type="InterPro" id="IPR005182">
    <property type="entry name" value="YdbS-like_PH"/>
</dbReference>
<evidence type="ECO:0000313" key="3">
    <source>
        <dbReference type="EMBL" id="APH03111.1"/>
    </source>
</evidence>
<dbReference type="Proteomes" id="UP000182938">
    <property type="component" value="Chromosome"/>
</dbReference>
<evidence type="ECO:0000313" key="5">
    <source>
        <dbReference type="Proteomes" id="UP000182938"/>
    </source>
</evidence>
<name>A0A1L3MLB2_9MICO</name>
<keyword evidence="5" id="KW-1185">Reference proteome</keyword>
<dbReference type="Pfam" id="PF03703">
    <property type="entry name" value="bPH_2"/>
    <property type="match status" value="1"/>
</dbReference>
<dbReference type="EMBL" id="CP013290">
    <property type="protein sequence ID" value="APH03111.1"/>
    <property type="molecule type" value="Genomic_DNA"/>
</dbReference>
<dbReference type="PANTHER" id="PTHR34473:SF3">
    <property type="entry name" value="TRANSMEMBRANE PROTEIN-RELATED"/>
    <property type="match status" value="1"/>
</dbReference>
<evidence type="ECO:0000256" key="1">
    <source>
        <dbReference type="SAM" id="Phobius"/>
    </source>
</evidence>
<evidence type="ECO:0000313" key="6">
    <source>
        <dbReference type="Proteomes" id="UP000593998"/>
    </source>
</evidence>
<organism evidence="3 5">
    <name type="scientific">Janibacter indicus</name>
    <dbReference type="NCBI Taxonomy" id="857417"/>
    <lineage>
        <taxon>Bacteria</taxon>
        <taxon>Bacillati</taxon>
        <taxon>Actinomycetota</taxon>
        <taxon>Actinomycetes</taxon>
        <taxon>Micrococcales</taxon>
        <taxon>Intrasporangiaceae</taxon>
        <taxon>Janibacter</taxon>
    </lineage>
</organism>
<dbReference type="AlphaFoldDB" id="A0A1L3MLB2"/>
<proteinExistence type="predicted"/>
<dbReference type="PANTHER" id="PTHR34473">
    <property type="entry name" value="UPF0699 TRANSMEMBRANE PROTEIN YDBS"/>
    <property type="match status" value="1"/>
</dbReference>